<evidence type="ECO:0008006" key="3">
    <source>
        <dbReference type="Google" id="ProtNLM"/>
    </source>
</evidence>
<evidence type="ECO:0000313" key="2">
    <source>
        <dbReference type="Proteomes" id="UP000295818"/>
    </source>
</evidence>
<dbReference type="RefSeq" id="WP_199234837.1">
    <property type="nucleotide sequence ID" value="NZ_SLWM01000035.1"/>
</dbReference>
<organism evidence="1 2">
    <name type="scientific">Kribbella orskensis</name>
    <dbReference type="NCBI Taxonomy" id="2512216"/>
    <lineage>
        <taxon>Bacteria</taxon>
        <taxon>Bacillati</taxon>
        <taxon>Actinomycetota</taxon>
        <taxon>Actinomycetes</taxon>
        <taxon>Propionibacteriales</taxon>
        <taxon>Kribbellaceae</taxon>
        <taxon>Kribbella</taxon>
    </lineage>
</organism>
<evidence type="ECO:0000313" key="1">
    <source>
        <dbReference type="EMBL" id="TCO10209.1"/>
    </source>
</evidence>
<dbReference type="Proteomes" id="UP000295818">
    <property type="component" value="Unassembled WGS sequence"/>
</dbReference>
<proteinExistence type="predicted"/>
<sequence length="97" mass="10758">MDPALLDGRWTHSSEEDHDGVSVYRREDFAFPPARGRRGVEFRPDGTFVEWLLGRGDAPEAAQPGRWQPTGTVSRVSGAPGRVVAATPDRLEIAWQE</sequence>
<keyword evidence="2" id="KW-1185">Reference proteome</keyword>
<comment type="caution">
    <text evidence="1">The sequence shown here is derived from an EMBL/GenBank/DDBJ whole genome shotgun (WGS) entry which is preliminary data.</text>
</comment>
<protein>
    <recommendedName>
        <fullName evidence="3">Lipocalin-like protein</fullName>
    </recommendedName>
</protein>
<reference evidence="1 2" key="1">
    <citation type="journal article" date="2015" name="Stand. Genomic Sci.">
        <title>Genomic Encyclopedia of Bacterial and Archaeal Type Strains, Phase III: the genomes of soil and plant-associated and newly described type strains.</title>
        <authorList>
            <person name="Whitman W.B."/>
            <person name="Woyke T."/>
            <person name="Klenk H.P."/>
            <person name="Zhou Y."/>
            <person name="Lilburn T.G."/>
            <person name="Beck B.J."/>
            <person name="De Vos P."/>
            <person name="Vandamme P."/>
            <person name="Eisen J.A."/>
            <person name="Garrity G."/>
            <person name="Hugenholtz P."/>
            <person name="Kyrpides N.C."/>
        </authorList>
    </citation>
    <scope>NUCLEOTIDE SEQUENCE [LARGE SCALE GENOMIC DNA]</scope>
    <source>
        <strain evidence="1 2">VKM Ac-2538</strain>
    </source>
</reference>
<dbReference type="EMBL" id="SLWM01000035">
    <property type="protein sequence ID" value="TCO10209.1"/>
    <property type="molecule type" value="Genomic_DNA"/>
</dbReference>
<gene>
    <name evidence="1" type="ORF">EV644_1358</name>
</gene>
<accession>A0ABY2B7D2</accession>
<name>A0ABY2B7D2_9ACTN</name>